<gene>
    <name evidence="5" type="primary">cheY_4</name>
    <name evidence="5" type="ORF">FF011L_51050</name>
</gene>
<evidence type="ECO:0000313" key="6">
    <source>
        <dbReference type="Proteomes" id="UP000320672"/>
    </source>
</evidence>
<evidence type="ECO:0000313" key="5">
    <source>
        <dbReference type="EMBL" id="QDS96297.1"/>
    </source>
</evidence>
<dbReference type="CDD" id="cd00156">
    <property type="entry name" value="REC"/>
    <property type="match status" value="1"/>
</dbReference>
<dbReference type="EMBL" id="CP036262">
    <property type="protein sequence ID" value="QDS96297.1"/>
    <property type="molecule type" value="Genomic_DNA"/>
</dbReference>
<organism evidence="5 6">
    <name type="scientific">Roseimaritima multifibrata</name>
    <dbReference type="NCBI Taxonomy" id="1930274"/>
    <lineage>
        <taxon>Bacteria</taxon>
        <taxon>Pseudomonadati</taxon>
        <taxon>Planctomycetota</taxon>
        <taxon>Planctomycetia</taxon>
        <taxon>Pirellulales</taxon>
        <taxon>Pirellulaceae</taxon>
        <taxon>Roseimaritima</taxon>
    </lineage>
</organism>
<dbReference type="InterPro" id="IPR036097">
    <property type="entry name" value="HisK_dim/P_sf"/>
</dbReference>
<dbReference type="AlphaFoldDB" id="A0A517MND6"/>
<dbReference type="Gene3D" id="1.10.287.130">
    <property type="match status" value="1"/>
</dbReference>
<protein>
    <submittedName>
        <fullName evidence="5">Chemotaxis protein CheY</fullName>
    </submittedName>
</protein>
<dbReference type="SUPFAM" id="SSF47384">
    <property type="entry name" value="Homodimeric domain of signal transducing histidine kinase"/>
    <property type="match status" value="1"/>
</dbReference>
<evidence type="ECO:0000256" key="1">
    <source>
        <dbReference type="ARBA" id="ARBA00022553"/>
    </source>
</evidence>
<proteinExistence type="predicted"/>
<dbReference type="OrthoDB" id="220475at2"/>
<accession>A0A517MND6</accession>
<evidence type="ECO:0000256" key="2">
    <source>
        <dbReference type="ARBA" id="ARBA00023012"/>
    </source>
</evidence>
<keyword evidence="2" id="KW-0902">Two-component regulatory system</keyword>
<dbReference type="PANTHER" id="PTHR44591:SF14">
    <property type="entry name" value="PROTEIN PILG"/>
    <property type="match status" value="1"/>
</dbReference>
<evidence type="ECO:0000256" key="3">
    <source>
        <dbReference type="PROSITE-ProRule" id="PRU00169"/>
    </source>
</evidence>
<dbReference type="SUPFAM" id="SSF52172">
    <property type="entry name" value="CheY-like"/>
    <property type="match status" value="1"/>
</dbReference>
<keyword evidence="1 3" id="KW-0597">Phosphoprotein</keyword>
<dbReference type="Gene3D" id="3.40.50.2300">
    <property type="match status" value="1"/>
</dbReference>
<dbReference type="Pfam" id="PF00072">
    <property type="entry name" value="Response_reg"/>
    <property type="match status" value="1"/>
</dbReference>
<evidence type="ECO:0000259" key="4">
    <source>
        <dbReference type="PROSITE" id="PS50110"/>
    </source>
</evidence>
<dbReference type="PANTHER" id="PTHR44591">
    <property type="entry name" value="STRESS RESPONSE REGULATOR PROTEIN 1"/>
    <property type="match status" value="1"/>
</dbReference>
<dbReference type="InterPro" id="IPR011006">
    <property type="entry name" value="CheY-like_superfamily"/>
</dbReference>
<dbReference type="InterPro" id="IPR001789">
    <property type="entry name" value="Sig_transdc_resp-reg_receiver"/>
</dbReference>
<dbReference type="PROSITE" id="PS50110">
    <property type="entry name" value="RESPONSE_REGULATORY"/>
    <property type="match status" value="1"/>
</dbReference>
<dbReference type="RefSeq" id="WP_145354464.1">
    <property type="nucleotide sequence ID" value="NZ_CP036262.1"/>
</dbReference>
<dbReference type="SMART" id="SM00448">
    <property type="entry name" value="REC"/>
    <property type="match status" value="1"/>
</dbReference>
<dbReference type="Proteomes" id="UP000320672">
    <property type="component" value="Chromosome"/>
</dbReference>
<feature type="modified residue" description="4-aspartylphosphate" evidence="3">
    <location>
        <position position="249"/>
    </location>
</feature>
<reference evidence="5 6" key="1">
    <citation type="submission" date="2019-02" db="EMBL/GenBank/DDBJ databases">
        <title>Deep-cultivation of Planctomycetes and their phenomic and genomic characterization uncovers novel biology.</title>
        <authorList>
            <person name="Wiegand S."/>
            <person name="Jogler M."/>
            <person name="Boedeker C."/>
            <person name="Pinto D."/>
            <person name="Vollmers J."/>
            <person name="Rivas-Marin E."/>
            <person name="Kohn T."/>
            <person name="Peeters S.H."/>
            <person name="Heuer A."/>
            <person name="Rast P."/>
            <person name="Oberbeckmann S."/>
            <person name="Bunk B."/>
            <person name="Jeske O."/>
            <person name="Meyerdierks A."/>
            <person name="Storesund J.E."/>
            <person name="Kallscheuer N."/>
            <person name="Luecker S."/>
            <person name="Lage O.M."/>
            <person name="Pohl T."/>
            <person name="Merkel B.J."/>
            <person name="Hornburger P."/>
            <person name="Mueller R.-W."/>
            <person name="Bruemmer F."/>
            <person name="Labrenz M."/>
            <person name="Spormann A.M."/>
            <person name="Op den Camp H."/>
            <person name="Overmann J."/>
            <person name="Amann R."/>
            <person name="Jetten M.S.M."/>
            <person name="Mascher T."/>
            <person name="Medema M.H."/>
            <person name="Devos D.P."/>
            <person name="Kaster A.-K."/>
            <person name="Ovreas L."/>
            <person name="Rohde M."/>
            <person name="Galperin M.Y."/>
            <person name="Jogler C."/>
        </authorList>
    </citation>
    <scope>NUCLEOTIDE SEQUENCE [LARGE SCALE GENOMIC DNA]</scope>
    <source>
        <strain evidence="5 6">FF011L</strain>
    </source>
</reference>
<dbReference type="GO" id="GO:0000155">
    <property type="term" value="F:phosphorelay sensor kinase activity"/>
    <property type="evidence" value="ECO:0007669"/>
    <property type="project" value="InterPro"/>
</dbReference>
<feature type="domain" description="Response regulatory" evidence="4">
    <location>
        <begin position="198"/>
        <end position="310"/>
    </location>
</feature>
<keyword evidence="6" id="KW-1185">Reference proteome</keyword>
<sequence>MDDCHSILAEAISLVDPPACLVVDGKILVANAPLQALLGPIDHLDDLVAAADRATVRQILEAAARVPSQRVAGDVRLLQENEWKEIRARQVVLQDRPMILVEFVQESESLESLAGGIAHDFNNVLSPILILSNLILAQKSLCGDVRQWTQEIAQATGQAAGLVRTLLRRTKQQEEDIGSGSTLETVVDEKEMSLVGHRVLVVEDDELGCRVLVLGLEMSGMVVTACSNGAQAIKRFRENPSLFDVVVSDLMMPELTGDILATQIKEIRPEIPFVMLSGYGQWGAELAAVDAWLCKPAPVGNLVSVIRSML</sequence>
<dbReference type="InterPro" id="IPR050595">
    <property type="entry name" value="Bact_response_regulator"/>
</dbReference>
<name>A0A517MND6_9BACT</name>
<dbReference type="KEGG" id="rml:FF011L_51050"/>